<sequence length="116" mass="12589">MTKPRRPCSSRNTRSGSVLKIAYQPSFPDRLLLVQSLATASDSCLFCLITLPKVFSIQLVLLGVCGLILPPLSYCSSTVGESGIPMQLFPLRVKRGIAELAFLRPCKASTDNDNST</sequence>
<dbReference type="GeneID" id="37132046"/>
<keyword evidence="2" id="KW-1185">Reference proteome</keyword>
<organism evidence="1 2">
    <name type="scientific">Aspergillus neoniger (strain CBS 115656)</name>
    <dbReference type="NCBI Taxonomy" id="1448310"/>
    <lineage>
        <taxon>Eukaryota</taxon>
        <taxon>Fungi</taxon>
        <taxon>Dikarya</taxon>
        <taxon>Ascomycota</taxon>
        <taxon>Pezizomycotina</taxon>
        <taxon>Eurotiomycetes</taxon>
        <taxon>Eurotiomycetidae</taxon>
        <taxon>Eurotiales</taxon>
        <taxon>Aspergillaceae</taxon>
        <taxon>Aspergillus</taxon>
        <taxon>Aspergillus subgen. Circumdati</taxon>
    </lineage>
</organism>
<dbReference type="EMBL" id="KZ821445">
    <property type="protein sequence ID" value="PYH39865.1"/>
    <property type="molecule type" value="Genomic_DNA"/>
</dbReference>
<dbReference type="Proteomes" id="UP000247647">
    <property type="component" value="Unassembled WGS sequence"/>
</dbReference>
<accession>A0A318YY36</accession>
<gene>
    <name evidence="1" type="ORF">BO87DRAFT_8148</name>
</gene>
<dbReference type="AlphaFoldDB" id="A0A318YY36"/>
<dbReference type="RefSeq" id="XP_025485343.1">
    <property type="nucleotide sequence ID" value="XM_025629590.1"/>
</dbReference>
<protein>
    <submittedName>
        <fullName evidence="1">Uncharacterized protein</fullName>
    </submittedName>
</protein>
<evidence type="ECO:0000313" key="2">
    <source>
        <dbReference type="Proteomes" id="UP000247647"/>
    </source>
</evidence>
<proteinExistence type="predicted"/>
<name>A0A318YY36_ASPNB</name>
<evidence type="ECO:0000313" key="1">
    <source>
        <dbReference type="EMBL" id="PYH39865.1"/>
    </source>
</evidence>
<reference evidence="1" key="1">
    <citation type="submission" date="2016-12" db="EMBL/GenBank/DDBJ databases">
        <title>The genomes of Aspergillus section Nigri reveals drivers in fungal speciation.</title>
        <authorList>
            <consortium name="DOE Joint Genome Institute"/>
            <person name="Vesth T.C."/>
            <person name="Nybo J."/>
            <person name="Theobald S."/>
            <person name="Brandl J."/>
            <person name="Frisvad J.C."/>
            <person name="Nielsen K.F."/>
            <person name="Lyhne E.K."/>
            <person name="Kogle M.E."/>
            <person name="Kuo A."/>
            <person name="Riley R."/>
            <person name="Clum A."/>
            <person name="Nolan M."/>
            <person name="Lipzen A."/>
            <person name="Salamov A."/>
            <person name="Henrissat B."/>
            <person name="Wiebenga A."/>
            <person name="De Vries R.P."/>
            <person name="Grigoriev I.V."/>
            <person name="Mortensen U.H."/>
            <person name="Andersen M.R."/>
            <person name="Baker S.E."/>
        </authorList>
    </citation>
    <scope>NUCLEOTIDE SEQUENCE [LARGE SCALE GENOMIC DNA]</scope>
    <source>
        <strain evidence="1">CBS 115656</strain>
    </source>
</reference>